<evidence type="ECO:0000259" key="1">
    <source>
        <dbReference type="Pfam" id="PF08670"/>
    </source>
</evidence>
<organism evidence="2">
    <name type="scientific">mine drainage metagenome</name>
    <dbReference type="NCBI Taxonomy" id="410659"/>
    <lineage>
        <taxon>unclassified sequences</taxon>
        <taxon>metagenomes</taxon>
        <taxon>ecological metagenomes</taxon>
    </lineage>
</organism>
<evidence type="ECO:0000313" key="2">
    <source>
        <dbReference type="EMBL" id="OIQ80188.1"/>
    </source>
</evidence>
<dbReference type="EMBL" id="MLJW01001096">
    <property type="protein sequence ID" value="OIQ80188.1"/>
    <property type="molecule type" value="Genomic_DNA"/>
</dbReference>
<dbReference type="InterPro" id="IPR013978">
    <property type="entry name" value="MEKHLA"/>
</dbReference>
<sequence length="153" mass="17052">MTPDAVWLARHIRLMRASHRHWTGQDLLPAGLDGTQAVEALDAAGFALISHGTQPDPIFNYANAAALQLFDMSWQAFTKLPSRLSAEPLLQADRDHLLARVAELGYIDDYTGVRISGSGRRFRIRNATVWNLVDESGRPYGQAALLREWQALD</sequence>
<dbReference type="AlphaFoldDB" id="A0A1J5QJN0"/>
<feature type="domain" description="MEKHLA" evidence="1">
    <location>
        <begin position="10"/>
        <end position="150"/>
    </location>
</feature>
<dbReference type="Pfam" id="PF08670">
    <property type="entry name" value="MEKHLA"/>
    <property type="match status" value="1"/>
</dbReference>
<gene>
    <name evidence="2" type="ORF">GALL_380620</name>
</gene>
<comment type="caution">
    <text evidence="2">The sequence shown here is derived from an EMBL/GenBank/DDBJ whole genome shotgun (WGS) entry which is preliminary data.</text>
</comment>
<name>A0A1J5QJN0_9ZZZZ</name>
<proteinExistence type="predicted"/>
<reference evidence="2" key="1">
    <citation type="submission" date="2016-10" db="EMBL/GenBank/DDBJ databases">
        <title>Sequence of Gallionella enrichment culture.</title>
        <authorList>
            <person name="Poehlein A."/>
            <person name="Muehling M."/>
            <person name="Daniel R."/>
        </authorList>
    </citation>
    <scope>NUCLEOTIDE SEQUENCE</scope>
</reference>
<accession>A0A1J5QJN0</accession>
<protein>
    <submittedName>
        <fullName evidence="2">MEKHLA domain protein</fullName>
    </submittedName>
</protein>